<feature type="compositionally biased region" description="Gly residues" evidence="1">
    <location>
        <begin position="29"/>
        <end position="68"/>
    </location>
</feature>
<evidence type="ECO:0008006" key="5">
    <source>
        <dbReference type="Google" id="ProtNLM"/>
    </source>
</evidence>
<evidence type="ECO:0000313" key="4">
    <source>
        <dbReference type="Proteomes" id="UP000006860"/>
    </source>
</evidence>
<dbReference type="EMBL" id="CP002546">
    <property type="protein sequence ID" value="ADY59824.1"/>
    <property type="molecule type" value="Genomic_DNA"/>
</dbReference>
<keyword evidence="2" id="KW-0732">Signal</keyword>
<feature type="compositionally biased region" description="Basic and acidic residues" evidence="1">
    <location>
        <begin position="214"/>
        <end position="266"/>
    </location>
</feature>
<accession>F0SKX1</accession>
<dbReference type="KEGG" id="pbs:Plabr_2222"/>
<feature type="region of interest" description="Disordered" evidence="1">
    <location>
        <begin position="19"/>
        <end position="266"/>
    </location>
</feature>
<reference evidence="4" key="1">
    <citation type="submission" date="2011-02" db="EMBL/GenBank/DDBJ databases">
        <title>The complete genome of Planctomyces brasiliensis DSM 5305.</title>
        <authorList>
            <person name="Lucas S."/>
            <person name="Copeland A."/>
            <person name="Lapidus A."/>
            <person name="Bruce D."/>
            <person name="Goodwin L."/>
            <person name="Pitluck S."/>
            <person name="Kyrpides N."/>
            <person name="Mavromatis K."/>
            <person name="Pagani I."/>
            <person name="Ivanova N."/>
            <person name="Ovchinnikova G."/>
            <person name="Lu M."/>
            <person name="Detter J.C."/>
            <person name="Han C."/>
            <person name="Land M."/>
            <person name="Hauser L."/>
            <person name="Markowitz V."/>
            <person name="Cheng J.-F."/>
            <person name="Hugenholtz P."/>
            <person name="Woyke T."/>
            <person name="Wu D."/>
            <person name="Tindall B."/>
            <person name="Pomrenke H.G."/>
            <person name="Brambilla E."/>
            <person name="Klenk H.-P."/>
            <person name="Eisen J.A."/>
        </authorList>
    </citation>
    <scope>NUCLEOTIDE SEQUENCE [LARGE SCALE GENOMIC DNA]</scope>
    <source>
        <strain evidence="4">ATCC 49424 / DSM 5305 / JCM 21570 / NBRC 103401 / IFAM 1448</strain>
    </source>
</reference>
<keyword evidence="4" id="KW-1185">Reference proteome</keyword>
<proteinExistence type="predicted"/>
<name>F0SKX1_RUBBR</name>
<dbReference type="AlphaFoldDB" id="F0SKX1"/>
<feature type="compositionally biased region" description="Low complexity" evidence="1">
    <location>
        <begin position="200"/>
        <end position="213"/>
    </location>
</feature>
<dbReference type="STRING" id="756272.Plabr_2222"/>
<dbReference type="eggNOG" id="COG5183">
    <property type="taxonomic scope" value="Bacteria"/>
</dbReference>
<organism evidence="3 4">
    <name type="scientific">Rubinisphaera brasiliensis (strain ATCC 49424 / DSM 5305 / JCM 21570 / IAM 15109 / NBRC 103401 / IFAM 1448)</name>
    <name type="common">Planctomyces brasiliensis</name>
    <dbReference type="NCBI Taxonomy" id="756272"/>
    <lineage>
        <taxon>Bacteria</taxon>
        <taxon>Pseudomonadati</taxon>
        <taxon>Planctomycetota</taxon>
        <taxon>Planctomycetia</taxon>
        <taxon>Planctomycetales</taxon>
        <taxon>Planctomycetaceae</taxon>
        <taxon>Rubinisphaera</taxon>
    </lineage>
</organism>
<feature type="chain" id="PRO_5003260631" description="Mu-protocadherin-putative cell-suface protein" evidence="2">
    <location>
        <begin position="26"/>
        <end position="531"/>
    </location>
</feature>
<evidence type="ECO:0000256" key="1">
    <source>
        <dbReference type="SAM" id="MobiDB-lite"/>
    </source>
</evidence>
<evidence type="ECO:0000313" key="3">
    <source>
        <dbReference type="EMBL" id="ADY59824.1"/>
    </source>
</evidence>
<evidence type="ECO:0000256" key="2">
    <source>
        <dbReference type="SAM" id="SignalP"/>
    </source>
</evidence>
<feature type="compositionally biased region" description="Basic and acidic residues" evidence="1">
    <location>
        <begin position="99"/>
        <end position="169"/>
    </location>
</feature>
<protein>
    <recommendedName>
        <fullName evidence="5">Mu-protocadherin-putative cell-suface protein</fullName>
    </recommendedName>
</protein>
<feature type="signal peptide" evidence="2">
    <location>
        <begin position="1"/>
        <end position="25"/>
    </location>
</feature>
<dbReference type="Proteomes" id="UP000006860">
    <property type="component" value="Chromosome"/>
</dbReference>
<dbReference type="OrthoDB" id="282085at2"/>
<dbReference type="HOGENOM" id="CLU_512747_0_0_0"/>
<gene>
    <name evidence="3" type="ordered locus">Plabr_2222</name>
</gene>
<sequence length="531" mass="60350">MKNVSLWLVTCACSGALALSGPADAQEGPRGGGNARGSGSVQQGGGNGGGSVQGRGNAGGVRGRGQAGGEVQRGETPSRGRASGQAEGQTNRGPSPQERGQREMQNRARDARESAQDLQERARQRSQDPQQNRERSDSARESFERQRDSARERMENQREQARDGLEQRRQQMQNGENPTERRSFRNPGALDESQRRGENAAENAAEQAENAANEARDRSMRGADRLRNSLNVDRENRDQRKGPEDQANRENNDGERLNPERARERAENAIAEEGREIRQELRQRADRLQDTQFRRWDNVDQVADRVRARVRSNQYRGPRFDQNFWQSQLGNYQGRGYYHVRGRTHNGRYWWNPTPWNRLNGWVSFRFNDPYYYTYGPGGDVYYRDGYVYVRGDRYVTIPEYYQQAVQVVRTVDVSEEEAKSMEWQPLGVFALSADESNEPSLVVQLAVNQEGILSGTFYDEKTQESRPLIGKVDRESQRAVWHFADAESTGIVMETTFANLSKEETSVLVHFGPEETESWLLVRLPAPEEL</sequence>
<dbReference type="RefSeq" id="WP_013628548.1">
    <property type="nucleotide sequence ID" value="NC_015174.1"/>
</dbReference>